<name>A0A0Q3HFN7_BRADI</name>
<organism evidence="5">
    <name type="scientific">Brachypodium distachyon</name>
    <name type="common">Purple false brome</name>
    <name type="synonym">Trachynia distachya</name>
    <dbReference type="NCBI Taxonomy" id="15368"/>
    <lineage>
        <taxon>Eukaryota</taxon>
        <taxon>Viridiplantae</taxon>
        <taxon>Streptophyta</taxon>
        <taxon>Embryophyta</taxon>
        <taxon>Tracheophyta</taxon>
        <taxon>Spermatophyta</taxon>
        <taxon>Magnoliopsida</taxon>
        <taxon>Liliopsida</taxon>
        <taxon>Poales</taxon>
        <taxon>Poaceae</taxon>
        <taxon>BOP clade</taxon>
        <taxon>Pooideae</taxon>
        <taxon>Stipodae</taxon>
        <taxon>Brachypodieae</taxon>
        <taxon>Brachypodium</taxon>
    </lineage>
</organism>
<sequence>MGPGSKKQELKSKQKLEKKLSFYTKVKDTVTSLNAKKAISKKKKQRSHQKKLKAYDLSALSEFLQETAASPQQTEVKLNCKSKQALVQRESAQLNAVLNNPQFQLDPFAAIHQHLLSTQPPSSAKDDKSLKHGKKSTKDKRKKKKKKKKNSSSTSLPMDI</sequence>
<dbReference type="GO" id="GO:0030686">
    <property type="term" value="C:90S preribosome"/>
    <property type="evidence" value="ECO:0007669"/>
    <property type="project" value="InterPro"/>
</dbReference>
<feature type="compositionally biased region" description="Low complexity" evidence="4">
    <location>
        <begin position="151"/>
        <end position="160"/>
    </location>
</feature>
<comment type="subcellular location">
    <subcellularLocation>
        <location evidence="1">Nucleus</location>
        <location evidence="1">Nucleolus</location>
    </subcellularLocation>
</comment>
<dbReference type="ExpressionAtlas" id="A0A0Q3HFN7">
    <property type="expression patterns" value="baseline"/>
</dbReference>
<keyword evidence="7" id="KW-1185">Reference proteome</keyword>
<dbReference type="PANTHER" id="PTHR31109">
    <property type="entry name" value="PROTEIN FAM207A"/>
    <property type="match status" value="1"/>
</dbReference>
<dbReference type="AlphaFoldDB" id="A0A0Q3HFN7"/>
<evidence type="ECO:0000313" key="5">
    <source>
        <dbReference type="EMBL" id="KQJ92290.1"/>
    </source>
</evidence>
<keyword evidence="3" id="KW-0539">Nucleus</keyword>
<proteinExistence type="inferred from homology"/>
<evidence type="ECO:0000256" key="1">
    <source>
        <dbReference type="ARBA" id="ARBA00004604"/>
    </source>
</evidence>
<feature type="compositionally biased region" description="Basic residues" evidence="4">
    <location>
        <begin position="131"/>
        <end position="150"/>
    </location>
</feature>
<reference evidence="6" key="3">
    <citation type="submission" date="2018-08" db="UniProtKB">
        <authorList>
            <consortium name="EnsemblPlants"/>
        </authorList>
    </citation>
    <scope>IDENTIFICATION</scope>
    <source>
        <strain evidence="6">cv. Bd21</strain>
    </source>
</reference>
<dbReference type="PANTHER" id="PTHR31109:SF2">
    <property type="entry name" value="RIBOSOME BIOGENESIS PROTEIN SLX9 HOMOLOG"/>
    <property type="match status" value="1"/>
</dbReference>
<feature type="region of interest" description="Disordered" evidence="4">
    <location>
        <begin position="114"/>
        <end position="160"/>
    </location>
</feature>
<protein>
    <recommendedName>
        <fullName evidence="8">Ribosome biogenesis protein slx9-like</fullName>
    </recommendedName>
</protein>
<comment type="similarity">
    <text evidence="2">Belongs to the SLX9 family.</text>
</comment>
<dbReference type="EnsemblPlants" id="KQJ92290">
    <property type="protein sequence ID" value="KQJ92290"/>
    <property type="gene ID" value="BRADI_4g42692v3"/>
</dbReference>
<dbReference type="FunCoup" id="A0A0Q3HFN7">
    <property type="interactions" value="224"/>
</dbReference>
<reference evidence="5" key="2">
    <citation type="submission" date="2017-06" db="EMBL/GenBank/DDBJ databases">
        <title>WGS assembly of Brachypodium distachyon.</title>
        <authorList>
            <consortium name="The International Brachypodium Initiative"/>
            <person name="Lucas S."/>
            <person name="Harmon-Smith M."/>
            <person name="Lail K."/>
            <person name="Tice H."/>
            <person name="Grimwood J."/>
            <person name="Bruce D."/>
            <person name="Barry K."/>
            <person name="Shu S."/>
            <person name="Lindquist E."/>
            <person name="Wang M."/>
            <person name="Pitluck S."/>
            <person name="Vogel J.P."/>
            <person name="Garvin D.F."/>
            <person name="Mockler T.C."/>
            <person name="Schmutz J."/>
            <person name="Rokhsar D."/>
            <person name="Bevan M.W."/>
        </authorList>
    </citation>
    <scope>NUCLEOTIDE SEQUENCE</scope>
    <source>
        <strain evidence="5">Bd21</strain>
    </source>
</reference>
<accession>A0A0Q3HFN7</accession>
<evidence type="ECO:0000256" key="2">
    <source>
        <dbReference type="ARBA" id="ARBA00011022"/>
    </source>
</evidence>
<dbReference type="EMBL" id="CM000883">
    <property type="protein sequence ID" value="KQJ92290.1"/>
    <property type="molecule type" value="Genomic_DNA"/>
</dbReference>
<dbReference type="STRING" id="15368.A0A0Q3HFN7"/>
<evidence type="ECO:0000256" key="4">
    <source>
        <dbReference type="SAM" id="MobiDB-lite"/>
    </source>
</evidence>
<evidence type="ECO:0000313" key="6">
    <source>
        <dbReference type="EnsemblPlants" id="KQJ92290"/>
    </source>
</evidence>
<dbReference type="GeneID" id="100837304"/>
<evidence type="ECO:0008006" key="8">
    <source>
        <dbReference type="Google" id="ProtNLM"/>
    </source>
</evidence>
<dbReference type="GO" id="GO:0000462">
    <property type="term" value="P:maturation of SSU-rRNA from tricistronic rRNA transcript (SSU-rRNA, 5.8S rRNA, LSU-rRNA)"/>
    <property type="evidence" value="ECO:0007669"/>
    <property type="project" value="InterPro"/>
</dbReference>
<dbReference type="GO" id="GO:0030688">
    <property type="term" value="C:preribosome, small subunit precursor"/>
    <property type="evidence" value="ECO:0007669"/>
    <property type="project" value="InterPro"/>
</dbReference>
<dbReference type="OrthoDB" id="18703at2759"/>
<evidence type="ECO:0000313" key="7">
    <source>
        <dbReference type="Proteomes" id="UP000008810"/>
    </source>
</evidence>
<dbReference type="InterPro" id="IPR028160">
    <property type="entry name" value="Slx9-like"/>
</dbReference>
<reference evidence="5 6" key="1">
    <citation type="journal article" date="2010" name="Nature">
        <title>Genome sequencing and analysis of the model grass Brachypodium distachyon.</title>
        <authorList>
            <consortium name="International Brachypodium Initiative"/>
        </authorList>
    </citation>
    <scope>NUCLEOTIDE SEQUENCE [LARGE SCALE GENOMIC DNA]</scope>
    <source>
        <strain evidence="5 6">Bd21</strain>
    </source>
</reference>
<dbReference type="RefSeq" id="XP_010238723.1">
    <property type="nucleotide sequence ID" value="XM_010240421.3"/>
</dbReference>
<evidence type="ECO:0000256" key="3">
    <source>
        <dbReference type="ARBA" id="ARBA00023242"/>
    </source>
</evidence>
<dbReference type="Pfam" id="PF15341">
    <property type="entry name" value="SLX9"/>
    <property type="match status" value="1"/>
</dbReference>
<gene>
    <name evidence="6" type="primary">LOC100837304</name>
    <name evidence="5" type="ORF">BRADI_4g42692v3</name>
</gene>
<dbReference type="GO" id="GO:0005730">
    <property type="term" value="C:nucleolus"/>
    <property type="evidence" value="ECO:0007669"/>
    <property type="project" value="UniProtKB-SubCell"/>
</dbReference>
<dbReference type="Gramene" id="KQJ92290">
    <property type="protein sequence ID" value="KQJ92290"/>
    <property type="gene ID" value="BRADI_4g42692v3"/>
</dbReference>
<dbReference type="Proteomes" id="UP000008810">
    <property type="component" value="Chromosome 4"/>
</dbReference>
<dbReference type="KEGG" id="bdi:100837304"/>